<protein>
    <recommendedName>
        <fullName evidence="3">SWIM-type domain-containing protein</fullName>
    </recommendedName>
</protein>
<keyword evidence="1" id="KW-0479">Metal-binding</keyword>
<feature type="region of interest" description="Disordered" evidence="2">
    <location>
        <begin position="30"/>
        <end position="60"/>
    </location>
</feature>
<dbReference type="AlphaFoldDB" id="A0AAW8LIP6"/>
<dbReference type="PROSITE" id="PS50966">
    <property type="entry name" value="ZF_SWIM"/>
    <property type="match status" value="1"/>
</dbReference>
<feature type="domain" description="SWIM-type" evidence="3">
    <location>
        <begin position="185"/>
        <end position="251"/>
    </location>
</feature>
<dbReference type="Proteomes" id="UP001262767">
    <property type="component" value="Unassembled WGS sequence"/>
</dbReference>
<keyword evidence="1" id="KW-0862">Zinc</keyword>
<gene>
    <name evidence="4" type="ORF">J2X86_002452</name>
</gene>
<organism evidence="4 5">
    <name type="scientific">Acinetobacter lwoffii</name>
    <dbReference type="NCBI Taxonomy" id="28090"/>
    <lineage>
        <taxon>Bacteria</taxon>
        <taxon>Pseudomonadati</taxon>
        <taxon>Pseudomonadota</taxon>
        <taxon>Gammaproteobacteria</taxon>
        <taxon>Moraxellales</taxon>
        <taxon>Moraxellaceae</taxon>
        <taxon>Acinetobacter</taxon>
    </lineage>
</organism>
<reference evidence="4" key="1">
    <citation type="submission" date="2023-07" db="EMBL/GenBank/DDBJ databases">
        <title>Sorghum-associated microbial communities from plants grown in Nebraska, USA.</title>
        <authorList>
            <person name="Schachtman D."/>
        </authorList>
    </citation>
    <scope>NUCLEOTIDE SEQUENCE</scope>
    <source>
        <strain evidence="4">BE44</strain>
    </source>
</reference>
<evidence type="ECO:0000313" key="5">
    <source>
        <dbReference type="Proteomes" id="UP001262767"/>
    </source>
</evidence>
<evidence type="ECO:0000256" key="1">
    <source>
        <dbReference type="PROSITE-ProRule" id="PRU00325"/>
    </source>
</evidence>
<evidence type="ECO:0000259" key="3">
    <source>
        <dbReference type="PROSITE" id="PS50966"/>
    </source>
</evidence>
<feature type="compositionally biased region" description="Basic and acidic residues" evidence="2">
    <location>
        <begin position="30"/>
        <end position="50"/>
    </location>
</feature>
<evidence type="ECO:0000256" key="2">
    <source>
        <dbReference type="SAM" id="MobiDB-lite"/>
    </source>
</evidence>
<comment type="caution">
    <text evidence="4">The sequence shown here is derived from an EMBL/GenBank/DDBJ whole genome shotgun (WGS) entry which is preliminary data.</text>
</comment>
<evidence type="ECO:0000313" key="4">
    <source>
        <dbReference type="EMBL" id="MDR6630397.1"/>
    </source>
</evidence>
<dbReference type="GO" id="GO:0008270">
    <property type="term" value="F:zinc ion binding"/>
    <property type="evidence" value="ECO:0007669"/>
    <property type="project" value="UniProtKB-KW"/>
</dbReference>
<keyword evidence="1" id="KW-0863">Zinc-finger</keyword>
<proteinExistence type="predicted"/>
<name>A0AAW8LIP6_ACILW</name>
<sequence>MLNGEFDPDKFREALLSGNVRKDLKLRLKDDRSQRKWAEQERESKDDKKGSRPMFLRPQDISGDYDFKRALRTTLGMPEGQTRIMTQEDLRAFAANIEQMQQAYKGGITVEQVISLSTQDDIDRANKQIHVALPQGQKDGVVHFITNASRQTTEKDPRAPRFHHVNVEFLAFNELVFNPDKIKTTTVQNRLAKGKVKIECDCGRFKYWLRYLNTVAGTVVGRKEGGFPKEKNPGLTGIACKHILRVMHFVKSQPGQHYLAQALAKERTKQVGQRHRVGKNENIRQLSEQIVRANTKRNEIKPNLMREVAKIERKAQAAANALLKKQKATQTKAQAIQKLKSLHSMGLLTDSEFEILSKK</sequence>
<dbReference type="EMBL" id="JAVDSC010000012">
    <property type="protein sequence ID" value="MDR6630397.1"/>
    <property type="molecule type" value="Genomic_DNA"/>
</dbReference>
<dbReference type="RefSeq" id="WP_310077900.1">
    <property type="nucleotide sequence ID" value="NZ_JAVDSC010000012.1"/>
</dbReference>
<accession>A0AAW8LIP6</accession>
<dbReference type="InterPro" id="IPR007527">
    <property type="entry name" value="Znf_SWIM"/>
</dbReference>